<keyword evidence="3" id="KW-0804">Transcription</keyword>
<dbReference type="RefSeq" id="WP_046498885.1">
    <property type="nucleotide sequence ID" value="NZ_CGIH01000038.1"/>
</dbReference>
<dbReference type="OrthoDB" id="49580at2"/>
<accession>A0A0E4GCB4</accession>
<name>A0A0E4GCB4_9FIRM</name>
<dbReference type="GO" id="GO:0003677">
    <property type="term" value="F:DNA binding"/>
    <property type="evidence" value="ECO:0007669"/>
    <property type="project" value="UniProtKB-KW"/>
</dbReference>
<organism evidence="5 6">
    <name type="scientific">Syntrophomonas zehnderi OL-4</name>
    <dbReference type="NCBI Taxonomy" id="690567"/>
    <lineage>
        <taxon>Bacteria</taxon>
        <taxon>Bacillati</taxon>
        <taxon>Bacillota</taxon>
        <taxon>Clostridia</taxon>
        <taxon>Eubacteriales</taxon>
        <taxon>Syntrophomonadaceae</taxon>
        <taxon>Syntrophomonas</taxon>
    </lineage>
</organism>
<evidence type="ECO:0000313" key="5">
    <source>
        <dbReference type="EMBL" id="CFX93037.1"/>
    </source>
</evidence>
<dbReference type="PANTHER" id="PTHR42756:SF1">
    <property type="entry name" value="TRANSCRIPTIONAL REPRESSOR OF EMRAB OPERON"/>
    <property type="match status" value="1"/>
</dbReference>
<gene>
    <name evidence="5" type="ORF">2229</name>
</gene>
<protein>
    <submittedName>
        <fullName evidence="5">MarR-type HTH domain</fullName>
    </submittedName>
</protein>
<evidence type="ECO:0000256" key="2">
    <source>
        <dbReference type="ARBA" id="ARBA00023125"/>
    </source>
</evidence>
<evidence type="ECO:0000256" key="1">
    <source>
        <dbReference type="ARBA" id="ARBA00023015"/>
    </source>
</evidence>
<dbReference type="STRING" id="690567.2229"/>
<keyword evidence="2" id="KW-0238">DNA-binding</keyword>
<dbReference type="Proteomes" id="UP000045545">
    <property type="component" value="Unassembled WGS sequence"/>
</dbReference>
<dbReference type="GO" id="GO:0003700">
    <property type="term" value="F:DNA-binding transcription factor activity"/>
    <property type="evidence" value="ECO:0007669"/>
    <property type="project" value="InterPro"/>
</dbReference>
<dbReference type="Gene3D" id="1.10.10.10">
    <property type="entry name" value="Winged helix-like DNA-binding domain superfamily/Winged helix DNA-binding domain"/>
    <property type="match status" value="1"/>
</dbReference>
<dbReference type="InterPro" id="IPR036388">
    <property type="entry name" value="WH-like_DNA-bd_sf"/>
</dbReference>
<reference evidence="5 6" key="1">
    <citation type="submission" date="2015-03" db="EMBL/GenBank/DDBJ databases">
        <authorList>
            <person name="Murphy D."/>
        </authorList>
    </citation>
    <scope>NUCLEOTIDE SEQUENCE [LARGE SCALE GENOMIC DNA]</scope>
    <source>
        <strain evidence="5 6">OL-4</strain>
    </source>
</reference>
<evidence type="ECO:0000259" key="4">
    <source>
        <dbReference type="PROSITE" id="PS50995"/>
    </source>
</evidence>
<keyword evidence="6" id="KW-1185">Reference proteome</keyword>
<dbReference type="InterPro" id="IPR036390">
    <property type="entry name" value="WH_DNA-bd_sf"/>
</dbReference>
<evidence type="ECO:0000256" key="3">
    <source>
        <dbReference type="ARBA" id="ARBA00023163"/>
    </source>
</evidence>
<dbReference type="SUPFAM" id="SSF46785">
    <property type="entry name" value="Winged helix' DNA-binding domain"/>
    <property type="match status" value="1"/>
</dbReference>
<keyword evidence="1" id="KW-0805">Transcription regulation</keyword>
<dbReference type="AlphaFoldDB" id="A0A0E4GCB4"/>
<dbReference type="EMBL" id="CGIH01000038">
    <property type="protein sequence ID" value="CFX93037.1"/>
    <property type="molecule type" value="Genomic_DNA"/>
</dbReference>
<evidence type="ECO:0000313" key="6">
    <source>
        <dbReference type="Proteomes" id="UP000045545"/>
    </source>
</evidence>
<proteinExistence type="predicted"/>
<dbReference type="PANTHER" id="PTHR42756">
    <property type="entry name" value="TRANSCRIPTIONAL REGULATOR, MARR"/>
    <property type="match status" value="1"/>
</dbReference>
<dbReference type="PROSITE" id="PS50995">
    <property type="entry name" value="HTH_MARR_2"/>
    <property type="match status" value="1"/>
</dbReference>
<dbReference type="Pfam" id="PF01047">
    <property type="entry name" value="MarR"/>
    <property type="match status" value="1"/>
</dbReference>
<dbReference type="SMART" id="SM00347">
    <property type="entry name" value="HTH_MARR"/>
    <property type="match status" value="1"/>
</dbReference>
<dbReference type="InterPro" id="IPR000835">
    <property type="entry name" value="HTH_MarR-typ"/>
</dbReference>
<dbReference type="PRINTS" id="PR00598">
    <property type="entry name" value="HTHMARR"/>
</dbReference>
<sequence>MVDLTNYLGFSLRVAMKKIDKNLSQQLEVYGVSIPQSFILFSLLEQDGATLKEVGNKTLIDSSSMTVLVDKLEKDGLVERKLDSQDRRAIRVFITEKGRDIAEKVSKIGIKFNSQLYDLLGEGNQKEFIHGINNIVNGLD</sequence>
<feature type="domain" description="HTH marR-type" evidence="4">
    <location>
        <begin position="5"/>
        <end position="137"/>
    </location>
</feature>